<feature type="domain" description="Guanylate cyclase" evidence="2">
    <location>
        <begin position="8"/>
        <end position="121"/>
    </location>
</feature>
<dbReference type="GO" id="GO:0035556">
    <property type="term" value="P:intracellular signal transduction"/>
    <property type="evidence" value="ECO:0007669"/>
    <property type="project" value="InterPro"/>
</dbReference>
<dbReference type="SUPFAM" id="SSF55073">
    <property type="entry name" value="Nucleotide cyclase"/>
    <property type="match status" value="1"/>
</dbReference>
<dbReference type="KEGG" id="dko:I596_409"/>
<dbReference type="GO" id="GO:0004016">
    <property type="term" value="F:adenylate cyclase activity"/>
    <property type="evidence" value="ECO:0007669"/>
    <property type="project" value="UniProtKB-ARBA"/>
</dbReference>
<name>A0A167GDN3_9GAMM</name>
<dbReference type="AlphaFoldDB" id="A0A167GDN3"/>
<proteinExistence type="predicted"/>
<dbReference type="CDD" id="cd00060">
    <property type="entry name" value="FHA"/>
    <property type="match status" value="1"/>
</dbReference>
<reference evidence="3 4" key="1">
    <citation type="submission" date="2016-04" db="EMBL/GenBank/DDBJ databases">
        <title>Complete genome sequence of Dokdonella koreensis DS-123T.</title>
        <authorList>
            <person name="Kim J.F."/>
            <person name="Lee H."/>
            <person name="Kwak M.-J."/>
        </authorList>
    </citation>
    <scope>NUCLEOTIDE SEQUENCE [LARGE SCALE GENOMIC DNA]</scope>
    <source>
        <strain evidence="3 4">DS-123</strain>
    </source>
</reference>
<dbReference type="PATRIC" id="fig|1300342.3.peg.397"/>
<dbReference type="SMART" id="SM00044">
    <property type="entry name" value="CYCc"/>
    <property type="match status" value="1"/>
</dbReference>
<accession>A0A167GDN3</accession>
<dbReference type="PANTHER" id="PTHR43081:SF1">
    <property type="entry name" value="ADENYLATE CYCLASE, TERMINAL-DIFFERENTIATION SPECIFIC"/>
    <property type="match status" value="1"/>
</dbReference>
<dbReference type="InterPro" id="IPR050697">
    <property type="entry name" value="Adenylyl/Guanylyl_Cyclase_3/4"/>
</dbReference>
<dbReference type="PROSITE" id="PS50125">
    <property type="entry name" value="GUANYLATE_CYCLASE_2"/>
    <property type="match status" value="1"/>
</dbReference>
<dbReference type="SUPFAM" id="SSF49879">
    <property type="entry name" value="SMAD/FHA domain"/>
    <property type="match status" value="1"/>
</dbReference>
<dbReference type="CDD" id="cd07302">
    <property type="entry name" value="CHD"/>
    <property type="match status" value="1"/>
</dbReference>
<dbReference type="Pfam" id="PF00498">
    <property type="entry name" value="FHA"/>
    <property type="match status" value="1"/>
</dbReference>
<evidence type="ECO:0000313" key="3">
    <source>
        <dbReference type="EMBL" id="ANB16446.1"/>
    </source>
</evidence>
<dbReference type="PANTHER" id="PTHR43081">
    <property type="entry name" value="ADENYLATE CYCLASE, TERMINAL-DIFFERENTIATION SPECIFIC-RELATED"/>
    <property type="match status" value="1"/>
</dbReference>
<sequence>MNERKAATILFADVSGSTKLFETRGDVTARALIAGVLQALLEVAHRHGGSLVKTIGDEIMCTFPAAIQGLFAASDMQRRIKGDAQFVRDSLGIRIGLHHGEALFEEGDVFGDAVNVAARMASLAGRDQIVASEAMTAGITQVAGLRLRSLGSARVSGKAQPVGIAEVVWHDDLGDVTTVQRVVQSATEAPRARLLLRHRSQVFEIDELSEAFTIGRDPTNRLVIEADWVSRLHAVIEWKRGHFVLTDRSTNGSWLRIGEDDEQHVHREDAHLRRSGIVSLGQAHDPDWVDTLYFQCGG</sequence>
<organism evidence="3 4">
    <name type="scientific">Dokdonella koreensis DS-123</name>
    <dbReference type="NCBI Taxonomy" id="1300342"/>
    <lineage>
        <taxon>Bacteria</taxon>
        <taxon>Pseudomonadati</taxon>
        <taxon>Pseudomonadota</taxon>
        <taxon>Gammaproteobacteria</taxon>
        <taxon>Lysobacterales</taxon>
        <taxon>Rhodanobacteraceae</taxon>
        <taxon>Dokdonella</taxon>
    </lineage>
</organism>
<feature type="domain" description="FHA" evidence="1">
    <location>
        <begin position="212"/>
        <end position="255"/>
    </location>
</feature>
<gene>
    <name evidence="3" type="ORF">I596_409</name>
</gene>
<evidence type="ECO:0000259" key="2">
    <source>
        <dbReference type="PROSITE" id="PS50125"/>
    </source>
</evidence>
<dbReference type="GO" id="GO:0009190">
    <property type="term" value="P:cyclic nucleotide biosynthetic process"/>
    <property type="evidence" value="ECO:0007669"/>
    <property type="project" value="InterPro"/>
</dbReference>
<evidence type="ECO:0000313" key="4">
    <source>
        <dbReference type="Proteomes" id="UP000076830"/>
    </source>
</evidence>
<dbReference type="EMBL" id="CP015249">
    <property type="protein sequence ID" value="ANB16446.1"/>
    <property type="molecule type" value="Genomic_DNA"/>
</dbReference>
<dbReference type="InterPro" id="IPR001054">
    <property type="entry name" value="A/G_cyclase"/>
</dbReference>
<dbReference type="Pfam" id="PF00211">
    <property type="entry name" value="Guanylate_cyc"/>
    <property type="match status" value="1"/>
</dbReference>
<dbReference type="Gene3D" id="2.60.200.20">
    <property type="match status" value="1"/>
</dbReference>
<protein>
    <submittedName>
        <fullName evidence="3">Adenylate/guanylate cyclase</fullName>
    </submittedName>
</protein>
<dbReference type="InterPro" id="IPR000253">
    <property type="entry name" value="FHA_dom"/>
</dbReference>
<dbReference type="InterPro" id="IPR029787">
    <property type="entry name" value="Nucleotide_cyclase"/>
</dbReference>
<dbReference type="STRING" id="1300342.I596_409"/>
<dbReference type="PROSITE" id="PS50006">
    <property type="entry name" value="FHA_DOMAIN"/>
    <property type="match status" value="1"/>
</dbReference>
<dbReference type="RefSeq" id="WP_067643375.1">
    <property type="nucleotide sequence ID" value="NZ_CP015249.1"/>
</dbReference>
<dbReference type="Proteomes" id="UP000076830">
    <property type="component" value="Chromosome"/>
</dbReference>
<dbReference type="Gene3D" id="3.30.70.1230">
    <property type="entry name" value="Nucleotide cyclase"/>
    <property type="match status" value="1"/>
</dbReference>
<keyword evidence="4" id="KW-1185">Reference proteome</keyword>
<dbReference type="InterPro" id="IPR008984">
    <property type="entry name" value="SMAD_FHA_dom_sf"/>
</dbReference>
<evidence type="ECO:0000259" key="1">
    <source>
        <dbReference type="PROSITE" id="PS50006"/>
    </source>
</evidence>
<dbReference type="OrthoDB" id="9806704at2"/>